<feature type="region of interest" description="Disordered" evidence="1">
    <location>
        <begin position="111"/>
        <end position="130"/>
    </location>
</feature>
<accession>A0AAV1CBR2</accession>
<protein>
    <submittedName>
        <fullName evidence="2">OLC1v1027947C1</fullName>
    </submittedName>
</protein>
<dbReference type="PANTHER" id="PTHR33168">
    <property type="entry name" value="STRESS INDUCED PROTEIN-RELATED"/>
    <property type="match status" value="1"/>
</dbReference>
<proteinExistence type="predicted"/>
<gene>
    <name evidence="2" type="ORF">OLC1_LOCUS4256</name>
</gene>
<dbReference type="AlphaFoldDB" id="A0AAV1CBR2"/>
<sequence>MEEYESLSLRARRKKPSVCLSCCFNPGYHQRADSFDAASSSVMPSPSNHRLSPSSLKGRCKNLMSRMGRHRRHSSADFSYDPLSYSLNFQDNDDPSSDHYDHDFPVRSFASRLPLSPPGSRRNPITLIPPCSTTIRNSPIMVRPASQLGVTSSSQAAAVAEVRKSLEEEDHHVDQEHPPTLQPWDNKLEEMRSLDLPKTPRKLHTSIAIDAADMSSSTAAGRRNINLLTPTRMAPPDIVRRSYEYDQYEDVSPALVVSPTRRQVLVELC</sequence>
<keyword evidence="3" id="KW-1185">Reference proteome</keyword>
<evidence type="ECO:0000313" key="2">
    <source>
        <dbReference type="EMBL" id="CAI9092643.1"/>
    </source>
</evidence>
<dbReference type="Proteomes" id="UP001161247">
    <property type="component" value="Chromosome 2"/>
</dbReference>
<organism evidence="2 3">
    <name type="scientific">Oldenlandia corymbosa var. corymbosa</name>
    <dbReference type="NCBI Taxonomy" id="529605"/>
    <lineage>
        <taxon>Eukaryota</taxon>
        <taxon>Viridiplantae</taxon>
        <taxon>Streptophyta</taxon>
        <taxon>Embryophyta</taxon>
        <taxon>Tracheophyta</taxon>
        <taxon>Spermatophyta</taxon>
        <taxon>Magnoliopsida</taxon>
        <taxon>eudicotyledons</taxon>
        <taxon>Gunneridae</taxon>
        <taxon>Pentapetalae</taxon>
        <taxon>asterids</taxon>
        <taxon>lamiids</taxon>
        <taxon>Gentianales</taxon>
        <taxon>Rubiaceae</taxon>
        <taxon>Rubioideae</taxon>
        <taxon>Spermacoceae</taxon>
        <taxon>Hedyotis-Oldenlandia complex</taxon>
        <taxon>Oldenlandia</taxon>
    </lineage>
</organism>
<name>A0AAV1CBR2_OLDCO</name>
<reference evidence="2" key="1">
    <citation type="submission" date="2023-03" db="EMBL/GenBank/DDBJ databases">
        <authorList>
            <person name="Julca I."/>
        </authorList>
    </citation>
    <scope>NUCLEOTIDE SEQUENCE</scope>
</reference>
<evidence type="ECO:0000256" key="1">
    <source>
        <dbReference type="SAM" id="MobiDB-lite"/>
    </source>
</evidence>
<evidence type="ECO:0000313" key="3">
    <source>
        <dbReference type="Proteomes" id="UP001161247"/>
    </source>
</evidence>
<dbReference type="EMBL" id="OX459119">
    <property type="protein sequence ID" value="CAI9092643.1"/>
    <property type="molecule type" value="Genomic_DNA"/>
</dbReference>